<reference evidence="4" key="1">
    <citation type="journal article" date="2017" name="Nat. Microbiol.">
        <title>Global analysis of biosynthetic gene clusters reveals vast potential of secondary metabolite production in Penicillium species.</title>
        <authorList>
            <person name="Nielsen J.C."/>
            <person name="Grijseels S."/>
            <person name="Prigent S."/>
            <person name="Ji B."/>
            <person name="Dainat J."/>
            <person name="Nielsen K.F."/>
            <person name="Frisvad J.C."/>
            <person name="Workman M."/>
            <person name="Nielsen J."/>
        </authorList>
    </citation>
    <scope>NUCLEOTIDE SEQUENCE [LARGE SCALE GENOMIC DNA]</scope>
    <source>
        <strain evidence="4">IBT 31811</strain>
    </source>
</reference>
<dbReference type="Proteomes" id="UP000191672">
    <property type="component" value="Unassembled WGS sequence"/>
</dbReference>
<gene>
    <name evidence="3" type="ORF">PENANT_c001G02805</name>
</gene>
<keyword evidence="4" id="KW-1185">Reference proteome</keyword>
<dbReference type="PANTHER" id="PTHR37534:SF46">
    <property type="entry name" value="ZN(II)2CYS6 TRANSCRIPTION FACTOR (EUROFUNG)"/>
    <property type="match status" value="1"/>
</dbReference>
<accession>A0A1V6QN05</accession>
<name>A0A1V6QN05_9EURO</name>
<evidence type="ECO:0000256" key="1">
    <source>
        <dbReference type="ARBA" id="ARBA00004123"/>
    </source>
</evidence>
<dbReference type="GO" id="GO:0005634">
    <property type="term" value="C:nucleus"/>
    <property type="evidence" value="ECO:0007669"/>
    <property type="project" value="UniProtKB-SubCell"/>
</dbReference>
<organism evidence="3 4">
    <name type="scientific">Penicillium antarcticum</name>
    <dbReference type="NCBI Taxonomy" id="416450"/>
    <lineage>
        <taxon>Eukaryota</taxon>
        <taxon>Fungi</taxon>
        <taxon>Dikarya</taxon>
        <taxon>Ascomycota</taxon>
        <taxon>Pezizomycotina</taxon>
        <taxon>Eurotiomycetes</taxon>
        <taxon>Eurotiomycetidae</taxon>
        <taxon>Eurotiales</taxon>
        <taxon>Aspergillaceae</taxon>
        <taxon>Penicillium</taxon>
    </lineage>
</organism>
<evidence type="ECO:0000256" key="2">
    <source>
        <dbReference type="ARBA" id="ARBA00023242"/>
    </source>
</evidence>
<dbReference type="STRING" id="416450.A0A1V6QN05"/>
<sequence>MCEHFGIACEGYKKDIFFDFESSSGNNGARFRRPLLSLEDRERMSEWLTSSAPPKQTLKILSHIDETCEKAPLKDDVDIHRGPFGAFRITQGRGTASLPVPCEPVVNVNNSEDTNSSSPQEISTVNNNYELSTPPPLSPWSQGLMHLIFDQPGNVLSPPSPGFLEAMLDSQLERNTEPHEYMPLDLMPDPHYNNATSPTSLSSASTTISVPHDAVFLLKHYASAVISLMTPLRHSKTPWHVLFIPHAKNCLAALALNDEMSHACLCAFYGTLSISAFSLGGVSRSQTWLEKAMMYKQEARKHARMMLTTAYDVPKVAKYKSILMALLTMVQVSIFSGNRSETECYFLEAEKFIRLRGLKRKKSRKVRLLHHCYAFERIIHESIFICGANSTQRHHIRTAIESSGLGMYSLDSLSFRLTGWKNLNQEMMRVRGQEEGENDLHLERPGFWSSTLYPEIFGIPEQWIFLLSQVIRLGKEKDTAEGDGTRKCLSLKEFIGRAKTLEDSINNLHLPSRNTSALENNNNSQLDQDIIDNMLEAMQNALAIYFYRRVHDVDASILQTKVVGVLDRLLRCQQADSTVVHGSAGFIWPAFIAACEAEDSSVQVSFSNWFENSACRSGLSCFTDTLDNIQRIWQEKSCANGKSVTWLDLMKNTVPLQSHL</sequence>
<comment type="subcellular location">
    <subcellularLocation>
        <location evidence="1">Nucleus</location>
    </subcellularLocation>
</comment>
<protein>
    <recommendedName>
        <fullName evidence="5">Transcription factor domain-containing protein</fullName>
    </recommendedName>
</protein>
<proteinExistence type="predicted"/>
<dbReference type="InterPro" id="IPR021858">
    <property type="entry name" value="Fun_TF"/>
</dbReference>
<dbReference type="Pfam" id="PF11951">
    <property type="entry name" value="Fungal_trans_2"/>
    <property type="match status" value="1"/>
</dbReference>
<comment type="caution">
    <text evidence="3">The sequence shown here is derived from an EMBL/GenBank/DDBJ whole genome shotgun (WGS) entry which is preliminary data.</text>
</comment>
<evidence type="ECO:0008006" key="5">
    <source>
        <dbReference type="Google" id="ProtNLM"/>
    </source>
</evidence>
<keyword evidence="2" id="KW-0539">Nucleus</keyword>
<dbReference type="EMBL" id="MDYN01000001">
    <property type="protein sequence ID" value="OQD90620.1"/>
    <property type="molecule type" value="Genomic_DNA"/>
</dbReference>
<dbReference type="AlphaFoldDB" id="A0A1V6QN05"/>
<dbReference type="PANTHER" id="PTHR37534">
    <property type="entry name" value="TRANSCRIPTIONAL ACTIVATOR PROTEIN UGA3"/>
    <property type="match status" value="1"/>
</dbReference>
<evidence type="ECO:0000313" key="4">
    <source>
        <dbReference type="Proteomes" id="UP000191672"/>
    </source>
</evidence>
<evidence type="ECO:0000313" key="3">
    <source>
        <dbReference type="EMBL" id="OQD90620.1"/>
    </source>
</evidence>